<feature type="non-terminal residue" evidence="2">
    <location>
        <position position="1"/>
    </location>
</feature>
<evidence type="ECO:0000313" key="2">
    <source>
        <dbReference type="EMBL" id="CAE7687711.1"/>
    </source>
</evidence>
<gene>
    <name evidence="2" type="ORF">SPIL2461_LOCUS19249</name>
</gene>
<dbReference type="EMBL" id="CAJNIZ010044406">
    <property type="protein sequence ID" value="CAE7687711.1"/>
    <property type="molecule type" value="Genomic_DNA"/>
</dbReference>
<keyword evidence="3" id="KW-1185">Reference proteome</keyword>
<name>A0A812WNV9_SYMPI</name>
<evidence type="ECO:0000256" key="1">
    <source>
        <dbReference type="SAM" id="MobiDB-lite"/>
    </source>
</evidence>
<feature type="compositionally biased region" description="Low complexity" evidence="1">
    <location>
        <begin position="42"/>
        <end position="55"/>
    </location>
</feature>
<comment type="caution">
    <text evidence="2">The sequence shown here is derived from an EMBL/GenBank/DDBJ whole genome shotgun (WGS) entry which is preliminary data.</text>
</comment>
<sequence>EKAGSRLYRLMGDERGKDPEIKSTLEAALSRVQDPKHELVEGSSSSGSSNSASPGPLAQMA</sequence>
<proteinExistence type="predicted"/>
<dbReference type="Proteomes" id="UP000649617">
    <property type="component" value="Unassembled WGS sequence"/>
</dbReference>
<reference evidence="2" key="1">
    <citation type="submission" date="2021-02" db="EMBL/GenBank/DDBJ databases">
        <authorList>
            <person name="Dougan E. K."/>
            <person name="Rhodes N."/>
            <person name="Thang M."/>
            <person name="Chan C."/>
        </authorList>
    </citation>
    <scope>NUCLEOTIDE SEQUENCE</scope>
</reference>
<feature type="region of interest" description="Disordered" evidence="1">
    <location>
        <begin position="1"/>
        <end position="61"/>
    </location>
</feature>
<dbReference type="AlphaFoldDB" id="A0A812WNV9"/>
<evidence type="ECO:0000313" key="3">
    <source>
        <dbReference type="Proteomes" id="UP000649617"/>
    </source>
</evidence>
<feature type="compositionally biased region" description="Basic and acidic residues" evidence="1">
    <location>
        <begin position="11"/>
        <end position="23"/>
    </location>
</feature>
<protein>
    <submittedName>
        <fullName evidence="2">Uncharacterized protein</fullName>
    </submittedName>
</protein>
<organism evidence="2 3">
    <name type="scientific">Symbiodinium pilosum</name>
    <name type="common">Dinoflagellate</name>
    <dbReference type="NCBI Taxonomy" id="2952"/>
    <lineage>
        <taxon>Eukaryota</taxon>
        <taxon>Sar</taxon>
        <taxon>Alveolata</taxon>
        <taxon>Dinophyceae</taxon>
        <taxon>Suessiales</taxon>
        <taxon>Symbiodiniaceae</taxon>
        <taxon>Symbiodinium</taxon>
    </lineage>
</organism>
<feature type="non-terminal residue" evidence="2">
    <location>
        <position position="61"/>
    </location>
</feature>
<accession>A0A812WNV9</accession>